<evidence type="ECO:0000313" key="1">
    <source>
        <dbReference type="EMBL" id="KAA6378090.1"/>
    </source>
</evidence>
<dbReference type="EMBL" id="SNRW01009382">
    <property type="protein sequence ID" value="KAA6378090.1"/>
    <property type="molecule type" value="Genomic_DNA"/>
</dbReference>
<comment type="caution">
    <text evidence="1">The sequence shown here is derived from an EMBL/GenBank/DDBJ whole genome shotgun (WGS) entry which is preliminary data.</text>
</comment>
<evidence type="ECO:0008006" key="3">
    <source>
        <dbReference type="Google" id="ProtNLM"/>
    </source>
</evidence>
<accession>A0A5J4V6W1</accession>
<organism evidence="1 2">
    <name type="scientific">Streblomastix strix</name>
    <dbReference type="NCBI Taxonomy" id="222440"/>
    <lineage>
        <taxon>Eukaryota</taxon>
        <taxon>Metamonada</taxon>
        <taxon>Preaxostyla</taxon>
        <taxon>Oxymonadida</taxon>
        <taxon>Streblomastigidae</taxon>
        <taxon>Streblomastix</taxon>
    </lineage>
</organism>
<dbReference type="AlphaFoldDB" id="A0A5J4V6W1"/>
<dbReference type="Gene3D" id="2.60.120.920">
    <property type="match status" value="1"/>
</dbReference>
<dbReference type="InterPro" id="IPR043136">
    <property type="entry name" value="B30.2/SPRY_sf"/>
</dbReference>
<evidence type="ECO:0000313" key="2">
    <source>
        <dbReference type="Proteomes" id="UP000324800"/>
    </source>
</evidence>
<name>A0A5J4V6W1_9EUKA</name>
<protein>
    <recommendedName>
        <fullName evidence="3">SPRY domain-containing protein</fullName>
    </recommendedName>
</protein>
<dbReference type="Proteomes" id="UP000324800">
    <property type="component" value="Unassembled WGS sequence"/>
</dbReference>
<sequence length="206" mass="22939">MTKMKDDIEKIKPKLVQNRNLPIAIINQEPADFDFADVDGTMKKITKKLGKWNTVSISQVLDTGCFSFETEFNSPNLQYFGIGIVRDSYNIPASANAANSPNKENMAIYGVVTHEDGSISYKGIRTEGNQKLKSNQIIKAEYDSEKGTLIIFVNGVQQPVYVSGIKEKIRFVVYMCHSGSICTIRSLKKLKAPTSGHVANEQAVQW</sequence>
<gene>
    <name evidence="1" type="ORF">EZS28_026384</name>
</gene>
<reference evidence="1 2" key="1">
    <citation type="submission" date="2019-03" db="EMBL/GenBank/DDBJ databases">
        <title>Single cell metagenomics reveals metabolic interactions within the superorganism composed of flagellate Streblomastix strix and complex community of Bacteroidetes bacteria on its surface.</title>
        <authorList>
            <person name="Treitli S.C."/>
            <person name="Kolisko M."/>
            <person name="Husnik F."/>
            <person name="Keeling P."/>
            <person name="Hampl V."/>
        </authorList>
    </citation>
    <scope>NUCLEOTIDE SEQUENCE [LARGE SCALE GENOMIC DNA]</scope>
    <source>
        <strain evidence="1">ST1C</strain>
    </source>
</reference>
<proteinExistence type="predicted"/>